<dbReference type="PANTHER" id="PTHR24300:SF375">
    <property type="entry name" value="CYTOCHROME P450 FAMILY"/>
    <property type="match status" value="1"/>
</dbReference>
<dbReference type="Pfam" id="PF00067">
    <property type="entry name" value="p450"/>
    <property type="match status" value="1"/>
</dbReference>
<comment type="caution">
    <text evidence="4">The sequence shown here is derived from an EMBL/GenBank/DDBJ whole genome shotgun (WGS) entry which is preliminary data.</text>
</comment>
<dbReference type="Gene3D" id="1.10.630.10">
    <property type="entry name" value="Cytochrome P450"/>
    <property type="match status" value="1"/>
</dbReference>
<dbReference type="PRINTS" id="PR00463">
    <property type="entry name" value="EP450I"/>
</dbReference>
<reference evidence="4" key="2">
    <citation type="submission" date="2020-11" db="EMBL/GenBank/DDBJ databases">
        <authorList>
            <person name="McCartney M.A."/>
            <person name="Auch B."/>
            <person name="Kono T."/>
            <person name="Mallez S."/>
            <person name="Becker A."/>
            <person name="Gohl D.M."/>
            <person name="Silverstein K.A.T."/>
            <person name="Koren S."/>
            <person name="Bechman K.B."/>
            <person name="Herman A."/>
            <person name="Abrahante J.E."/>
            <person name="Garbe J."/>
        </authorList>
    </citation>
    <scope>NUCLEOTIDE SEQUENCE</scope>
    <source>
        <strain evidence="4">Duluth1</strain>
        <tissue evidence="4">Whole animal</tissue>
    </source>
</reference>
<dbReference type="GO" id="GO:0016712">
    <property type="term" value="F:oxidoreductase activity, acting on paired donors, with incorporation or reduction of molecular oxygen, reduced flavin or flavoprotein as one donor, and incorporation of one atom of oxygen"/>
    <property type="evidence" value="ECO:0007669"/>
    <property type="project" value="TreeGrafter"/>
</dbReference>
<dbReference type="InterPro" id="IPR036396">
    <property type="entry name" value="Cyt_P450_sf"/>
</dbReference>
<keyword evidence="5" id="KW-1185">Reference proteome</keyword>
<dbReference type="EMBL" id="JAIWYP010000003">
    <property type="protein sequence ID" value="KAH3852930.1"/>
    <property type="molecule type" value="Genomic_DNA"/>
</dbReference>
<keyword evidence="2" id="KW-0479">Metal-binding</keyword>
<dbReference type="GO" id="GO:0006805">
    <property type="term" value="P:xenobiotic metabolic process"/>
    <property type="evidence" value="ECO:0007669"/>
    <property type="project" value="TreeGrafter"/>
</dbReference>
<evidence type="ECO:0000256" key="1">
    <source>
        <dbReference type="ARBA" id="ARBA00010617"/>
    </source>
</evidence>
<dbReference type="AlphaFoldDB" id="A0A9D4R4H3"/>
<dbReference type="GO" id="GO:0020037">
    <property type="term" value="F:heme binding"/>
    <property type="evidence" value="ECO:0007669"/>
    <property type="project" value="InterPro"/>
</dbReference>
<evidence type="ECO:0000313" key="4">
    <source>
        <dbReference type="EMBL" id="KAH3852930.1"/>
    </source>
</evidence>
<sequence>MWIISDEYLESLIGDLFIAGTETTTTALRWSIVCLTEYPEIQESLYREITSGISNFLPPSVFNRPALVQVEAFYMEVLRFGHVEFYLFVCVQREAHLHGIVT</sequence>
<comment type="similarity">
    <text evidence="1">Belongs to the cytochrome P450 family.</text>
</comment>
<gene>
    <name evidence="4" type="ORF">DPMN_095451</name>
</gene>
<name>A0A9D4R4H3_DREPO</name>
<organism evidence="4 5">
    <name type="scientific">Dreissena polymorpha</name>
    <name type="common">Zebra mussel</name>
    <name type="synonym">Mytilus polymorpha</name>
    <dbReference type="NCBI Taxonomy" id="45954"/>
    <lineage>
        <taxon>Eukaryota</taxon>
        <taxon>Metazoa</taxon>
        <taxon>Spiralia</taxon>
        <taxon>Lophotrochozoa</taxon>
        <taxon>Mollusca</taxon>
        <taxon>Bivalvia</taxon>
        <taxon>Autobranchia</taxon>
        <taxon>Heteroconchia</taxon>
        <taxon>Euheterodonta</taxon>
        <taxon>Imparidentia</taxon>
        <taxon>Neoheterodontei</taxon>
        <taxon>Myida</taxon>
        <taxon>Dreissenoidea</taxon>
        <taxon>Dreissenidae</taxon>
        <taxon>Dreissena</taxon>
    </lineage>
</organism>
<dbReference type="SUPFAM" id="SSF48264">
    <property type="entry name" value="Cytochrome P450"/>
    <property type="match status" value="1"/>
</dbReference>
<dbReference type="InterPro" id="IPR001128">
    <property type="entry name" value="Cyt_P450"/>
</dbReference>
<evidence type="ECO:0000256" key="2">
    <source>
        <dbReference type="ARBA" id="ARBA00022723"/>
    </source>
</evidence>
<evidence type="ECO:0008006" key="6">
    <source>
        <dbReference type="Google" id="ProtNLM"/>
    </source>
</evidence>
<dbReference type="Proteomes" id="UP000828390">
    <property type="component" value="Unassembled WGS sequence"/>
</dbReference>
<accession>A0A9D4R4H3</accession>
<reference evidence="4" key="1">
    <citation type="journal article" date="2019" name="bioRxiv">
        <title>The Genome of the Zebra Mussel, Dreissena polymorpha: A Resource for Invasive Species Research.</title>
        <authorList>
            <person name="McCartney M.A."/>
            <person name="Auch B."/>
            <person name="Kono T."/>
            <person name="Mallez S."/>
            <person name="Zhang Y."/>
            <person name="Obille A."/>
            <person name="Becker A."/>
            <person name="Abrahante J.E."/>
            <person name="Garbe J."/>
            <person name="Badalamenti J.P."/>
            <person name="Herman A."/>
            <person name="Mangelson H."/>
            <person name="Liachko I."/>
            <person name="Sullivan S."/>
            <person name="Sone E.D."/>
            <person name="Koren S."/>
            <person name="Silverstein K.A.T."/>
            <person name="Beckman K.B."/>
            <person name="Gohl D.M."/>
        </authorList>
    </citation>
    <scope>NUCLEOTIDE SEQUENCE</scope>
    <source>
        <strain evidence="4">Duluth1</strain>
        <tissue evidence="4">Whole animal</tissue>
    </source>
</reference>
<dbReference type="PANTHER" id="PTHR24300">
    <property type="entry name" value="CYTOCHROME P450 508A4-RELATED"/>
    <property type="match status" value="1"/>
</dbReference>
<proteinExistence type="inferred from homology"/>
<evidence type="ECO:0000256" key="3">
    <source>
        <dbReference type="ARBA" id="ARBA00023004"/>
    </source>
</evidence>
<dbReference type="InterPro" id="IPR002401">
    <property type="entry name" value="Cyt_P450_E_grp-I"/>
</dbReference>
<dbReference type="GO" id="GO:0005737">
    <property type="term" value="C:cytoplasm"/>
    <property type="evidence" value="ECO:0007669"/>
    <property type="project" value="TreeGrafter"/>
</dbReference>
<protein>
    <recommendedName>
        <fullName evidence="6">Cytochrome P450</fullName>
    </recommendedName>
</protein>
<dbReference type="InterPro" id="IPR050182">
    <property type="entry name" value="Cytochrome_P450_fam2"/>
</dbReference>
<evidence type="ECO:0000313" key="5">
    <source>
        <dbReference type="Proteomes" id="UP000828390"/>
    </source>
</evidence>
<keyword evidence="3" id="KW-0408">Iron</keyword>
<dbReference type="GO" id="GO:0006082">
    <property type="term" value="P:organic acid metabolic process"/>
    <property type="evidence" value="ECO:0007669"/>
    <property type="project" value="TreeGrafter"/>
</dbReference>
<dbReference type="GO" id="GO:0005506">
    <property type="term" value="F:iron ion binding"/>
    <property type="evidence" value="ECO:0007669"/>
    <property type="project" value="InterPro"/>
</dbReference>